<evidence type="ECO:0000256" key="3">
    <source>
        <dbReference type="ARBA" id="ARBA00023163"/>
    </source>
</evidence>
<evidence type="ECO:0000259" key="4">
    <source>
        <dbReference type="PROSITE" id="PS51071"/>
    </source>
</evidence>
<dbReference type="PANTHER" id="PTHR30514">
    <property type="entry name" value="GLUCOKINASE"/>
    <property type="match status" value="1"/>
</dbReference>
<dbReference type="SUPFAM" id="SSF46689">
    <property type="entry name" value="Homeodomain-like"/>
    <property type="match status" value="1"/>
</dbReference>
<dbReference type="SUPFAM" id="SSF53697">
    <property type="entry name" value="SIS domain"/>
    <property type="match status" value="1"/>
</dbReference>
<dbReference type="PANTHER" id="PTHR30514:SF1">
    <property type="entry name" value="HTH-TYPE TRANSCRIPTIONAL REGULATOR HEXR-RELATED"/>
    <property type="match status" value="1"/>
</dbReference>
<protein>
    <submittedName>
        <fullName evidence="6">MurR/RpiR family transcriptional regulator</fullName>
    </submittedName>
</protein>
<dbReference type="PROSITE" id="PS51464">
    <property type="entry name" value="SIS"/>
    <property type="match status" value="1"/>
</dbReference>
<dbReference type="InterPro" id="IPR009057">
    <property type="entry name" value="Homeodomain-like_sf"/>
</dbReference>
<dbReference type="InterPro" id="IPR035472">
    <property type="entry name" value="RpiR-like_SIS"/>
</dbReference>
<gene>
    <name evidence="6" type="ORF">RAK27_01590</name>
</gene>
<evidence type="ECO:0000313" key="7">
    <source>
        <dbReference type="Proteomes" id="UP001290462"/>
    </source>
</evidence>
<dbReference type="PROSITE" id="PS51071">
    <property type="entry name" value="HTH_RPIR"/>
    <property type="match status" value="1"/>
</dbReference>
<feature type="domain" description="HTH rpiR-type" evidence="4">
    <location>
        <begin position="1"/>
        <end position="77"/>
    </location>
</feature>
<dbReference type="GO" id="GO:0097367">
    <property type="term" value="F:carbohydrate derivative binding"/>
    <property type="evidence" value="ECO:0007669"/>
    <property type="project" value="InterPro"/>
</dbReference>
<dbReference type="InterPro" id="IPR001347">
    <property type="entry name" value="SIS_dom"/>
</dbReference>
<sequence length="252" mass="28634">MELEALVNQYHDKLNENDLAIISYVLMHKTQCETLSIVDLAKLCHTSKSSILRLTQKLGFSGFSEFKYSLKKASKEKAPKLNLLDLQREDMEATLKLMQQTDVATIVQKMHQADRIIGYGTGWGQQNAVKELNRNFMGCGKYMLSIPAKTEFDLNMPIITKNDFVVIISLSGDAKDLEQNIQTLNLRGVPILSITTFKNNYLASLAPFNLYYQVSPMHQTERNEMVSFITLNLVCDALFREYASYLIESGEL</sequence>
<dbReference type="EMBL" id="JAVBVO010000001">
    <property type="protein sequence ID" value="MDZ5757347.1"/>
    <property type="molecule type" value="Genomic_DNA"/>
</dbReference>
<dbReference type="Gene3D" id="3.40.50.10490">
    <property type="entry name" value="Glucose-6-phosphate isomerase like protein, domain 1"/>
    <property type="match status" value="1"/>
</dbReference>
<dbReference type="GO" id="GO:1901135">
    <property type="term" value="P:carbohydrate derivative metabolic process"/>
    <property type="evidence" value="ECO:0007669"/>
    <property type="project" value="InterPro"/>
</dbReference>
<dbReference type="RefSeq" id="WP_010053220.1">
    <property type="nucleotide sequence ID" value="NZ_BJOJ01000030.1"/>
</dbReference>
<dbReference type="CDD" id="cd05013">
    <property type="entry name" value="SIS_RpiR"/>
    <property type="match status" value="1"/>
</dbReference>
<dbReference type="Proteomes" id="UP001290462">
    <property type="component" value="Unassembled WGS sequence"/>
</dbReference>
<evidence type="ECO:0000259" key="5">
    <source>
        <dbReference type="PROSITE" id="PS51464"/>
    </source>
</evidence>
<dbReference type="AlphaFoldDB" id="A0AAW9K0N9"/>
<dbReference type="InterPro" id="IPR036388">
    <property type="entry name" value="WH-like_DNA-bd_sf"/>
</dbReference>
<evidence type="ECO:0000256" key="2">
    <source>
        <dbReference type="ARBA" id="ARBA00023125"/>
    </source>
</evidence>
<name>A0AAW9K0N9_CARML</name>
<keyword evidence="2" id="KW-0238">DNA-binding</keyword>
<dbReference type="Pfam" id="PF01380">
    <property type="entry name" value="SIS"/>
    <property type="match status" value="1"/>
</dbReference>
<dbReference type="InterPro" id="IPR046348">
    <property type="entry name" value="SIS_dom_sf"/>
</dbReference>
<dbReference type="Pfam" id="PF01418">
    <property type="entry name" value="HTH_6"/>
    <property type="match status" value="1"/>
</dbReference>
<comment type="caution">
    <text evidence="6">The sequence shown here is derived from an EMBL/GenBank/DDBJ whole genome shotgun (WGS) entry which is preliminary data.</text>
</comment>
<feature type="domain" description="SIS" evidence="5">
    <location>
        <begin position="106"/>
        <end position="248"/>
    </location>
</feature>
<dbReference type="InterPro" id="IPR000281">
    <property type="entry name" value="HTH_RpiR"/>
</dbReference>
<keyword evidence="1" id="KW-0805">Transcription regulation</keyword>
<accession>A0AAW9K0N9</accession>
<dbReference type="GO" id="GO:0003700">
    <property type="term" value="F:DNA-binding transcription factor activity"/>
    <property type="evidence" value="ECO:0007669"/>
    <property type="project" value="InterPro"/>
</dbReference>
<organism evidence="6 7">
    <name type="scientific">Carnobacterium maltaromaticum</name>
    <name type="common">Carnobacterium piscicola</name>
    <dbReference type="NCBI Taxonomy" id="2751"/>
    <lineage>
        <taxon>Bacteria</taxon>
        <taxon>Bacillati</taxon>
        <taxon>Bacillota</taxon>
        <taxon>Bacilli</taxon>
        <taxon>Lactobacillales</taxon>
        <taxon>Carnobacteriaceae</taxon>
        <taxon>Carnobacterium</taxon>
    </lineage>
</organism>
<dbReference type="InterPro" id="IPR047640">
    <property type="entry name" value="RpiR-like"/>
</dbReference>
<evidence type="ECO:0000256" key="1">
    <source>
        <dbReference type="ARBA" id="ARBA00023015"/>
    </source>
</evidence>
<dbReference type="GO" id="GO:0003677">
    <property type="term" value="F:DNA binding"/>
    <property type="evidence" value="ECO:0007669"/>
    <property type="project" value="UniProtKB-KW"/>
</dbReference>
<keyword evidence="3" id="KW-0804">Transcription</keyword>
<evidence type="ECO:0000313" key="6">
    <source>
        <dbReference type="EMBL" id="MDZ5757347.1"/>
    </source>
</evidence>
<dbReference type="Gene3D" id="1.10.10.10">
    <property type="entry name" value="Winged helix-like DNA-binding domain superfamily/Winged helix DNA-binding domain"/>
    <property type="match status" value="1"/>
</dbReference>
<reference evidence="6" key="1">
    <citation type="submission" date="2023-08" db="EMBL/GenBank/DDBJ databases">
        <title>Genomic characterization of piscicolin 126 produced by Carnobacterium maltaromaticum CM22 strain isolated from salmon (Salmo salar).</title>
        <authorList>
            <person name="Gonzalez-Gragera E."/>
            <person name="Garcia-Lopez J.D."/>
            <person name="Teso-Perez C."/>
            <person name="Gimenez-Hernandez I."/>
            <person name="Peralta-Sanchez J.M."/>
            <person name="Valdivia E."/>
            <person name="Montalban-Lopez M."/>
            <person name="Martin-Platero A.M."/>
            <person name="Banos A."/>
            <person name="Martinez-Bueno M."/>
        </authorList>
    </citation>
    <scope>NUCLEOTIDE SEQUENCE</scope>
    <source>
        <strain evidence="6">CM22</strain>
    </source>
</reference>
<proteinExistence type="predicted"/>